<dbReference type="InterPro" id="IPR050179">
    <property type="entry name" value="Trans_hexapeptide_repeat"/>
</dbReference>
<dbReference type="Proteomes" id="UP000304900">
    <property type="component" value="Unassembled WGS sequence"/>
</dbReference>
<dbReference type="CDD" id="cd03360">
    <property type="entry name" value="LbH_AT_putative"/>
    <property type="match status" value="1"/>
</dbReference>
<dbReference type="Gene3D" id="3.40.50.20">
    <property type="match status" value="1"/>
</dbReference>
<evidence type="ECO:0000256" key="1">
    <source>
        <dbReference type="ARBA" id="ARBA00007274"/>
    </source>
</evidence>
<feature type="site" description="Increases basicity of active site His" evidence="2">
    <location>
        <position position="126"/>
    </location>
</feature>
<dbReference type="Pfam" id="PF14602">
    <property type="entry name" value="Hexapep_2"/>
    <property type="match status" value="1"/>
</dbReference>
<dbReference type="Gene3D" id="2.160.10.10">
    <property type="entry name" value="Hexapeptide repeat proteins"/>
    <property type="match status" value="1"/>
</dbReference>
<protein>
    <submittedName>
        <fullName evidence="5">Acetyltransferase</fullName>
    </submittedName>
</protein>
<dbReference type="InterPro" id="IPR041561">
    <property type="entry name" value="PglD_N"/>
</dbReference>
<comment type="similarity">
    <text evidence="1">Belongs to the transferase hexapeptide repeat family.</text>
</comment>
<dbReference type="InterPro" id="IPR001451">
    <property type="entry name" value="Hexapep"/>
</dbReference>
<comment type="caution">
    <text evidence="5">The sequence shown here is derived from an EMBL/GenBank/DDBJ whole genome shotgun (WGS) entry which is preliminary data.</text>
</comment>
<dbReference type="SUPFAM" id="SSF51161">
    <property type="entry name" value="Trimeric LpxA-like enzymes"/>
    <property type="match status" value="1"/>
</dbReference>
<reference evidence="5 6" key="1">
    <citation type="submission" date="2019-05" db="EMBL/GenBank/DDBJ databases">
        <title>Dyadobacter AR-3-8 sp. nov., isolated from arctic soil.</title>
        <authorList>
            <person name="Chaudhary D.K."/>
        </authorList>
    </citation>
    <scope>NUCLEOTIDE SEQUENCE [LARGE SCALE GENOMIC DNA]</scope>
    <source>
        <strain evidence="5 6">AR-3-8</strain>
    </source>
</reference>
<evidence type="ECO:0000313" key="6">
    <source>
        <dbReference type="Proteomes" id="UP000304900"/>
    </source>
</evidence>
<feature type="binding site" evidence="3">
    <location>
        <position position="61"/>
    </location>
    <ligand>
        <name>substrate</name>
    </ligand>
</feature>
<dbReference type="InterPro" id="IPR020019">
    <property type="entry name" value="AcTrfase_PglD-like"/>
</dbReference>
<evidence type="ECO:0000256" key="3">
    <source>
        <dbReference type="PIRSR" id="PIRSR620019-2"/>
    </source>
</evidence>
<feature type="binding site" evidence="3">
    <location>
        <position position="134"/>
    </location>
    <ligand>
        <name>acetyl-CoA</name>
        <dbReference type="ChEBI" id="CHEBI:57288"/>
    </ligand>
</feature>
<evidence type="ECO:0000259" key="4">
    <source>
        <dbReference type="Pfam" id="PF17836"/>
    </source>
</evidence>
<sequence>MLIYGAGGHAKVIISCILANQISIDSIFDDNPDRKEIYGMKVAGFYDPAVFSDQKLIISIGDNLIRRKISGQIKHAFGIIIHPSCIVDKSVKIREGTVVLHNAVIQADSTIGRHVIINTSVSVDHDCIIGDFVHLAPGVILSGNVCVEENTLIGVGSIIAPGLTVGKNCFVTAGSVVTHNIPDGVIVRGNPARIISRHA</sequence>
<keyword evidence="6" id="KW-1185">Reference proteome</keyword>
<dbReference type="NCBIfam" id="TIGR03570">
    <property type="entry name" value="NeuD_NnaD"/>
    <property type="match status" value="1"/>
</dbReference>
<dbReference type="PANTHER" id="PTHR43300">
    <property type="entry name" value="ACETYLTRANSFERASE"/>
    <property type="match status" value="1"/>
</dbReference>
<evidence type="ECO:0000256" key="2">
    <source>
        <dbReference type="PIRSR" id="PIRSR620019-1"/>
    </source>
</evidence>
<feature type="domain" description="PglD N-terminal" evidence="4">
    <location>
        <begin position="2"/>
        <end position="71"/>
    </location>
</feature>
<dbReference type="AlphaFoldDB" id="A0A4U6D4P0"/>
<feature type="active site" description="Proton acceptor" evidence="2">
    <location>
        <position position="125"/>
    </location>
</feature>
<dbReference type="Pfam" id="PF17836">
    <property type="entry name" value="PglD_N"/>
    <property type="match status" value="1"/>
</dbReference>
<dbReference type="RefSeq" id="WP_137341012.1">
    <property type="nucleotide sequence ID" value="NZ_BSQH01000013.1"/>
</dbReference>
<accession>A0A4U6D4P0</accession>
<dbReference type="EMBL" id="SZVO01000007">
    <property type="protein sequence ID" value="TKT91151.1"/>
    <property type="molecule type" value="Genomic_DNA"/>
</dbReference>
<dbReference type="PANTHER" id="PTHR43300:SF7">
    <property type="entry name" value="UDP-N-ACETYLBACILLOSAMINE N-ACETYLTRANSFERASE"/>
    <property type="match status" value="1"/>
</dbReference>
<keyword evidence="5" id="KW-0808">Transferase</keyword>
<dbReference type="GO" id="GO:0016740">
    <property type="term" value="F:transferase activity"/>
    <property type="evidence" value="ECO:0007669"/>
    <property type="project" value="UniProtKB-KW"/>
</dbReference>
<proteinExistence type="inferred from homology"/>
<gene>
    <name evidence="5" type="ORF">FDK13_15990</name>
</gene>
<name>A0A4U6D4P0_9BACT</name>
<evidence type="ECO:0000313" key="5">
    <source>
        <dbReference type="EMBL" id="TKT91151.1"/>
    </source>
</evidence>
<dbReference type="InterPro" id="IPR011004">
    <property type="entry name" value="Trimer_LpxA-like_sf"/>
</dbReference>
<dbReference type="OrthoDB" id="708224at2"/>
<organism evidence="5 6">
    <name type="scientific">Dyadobacter frigoris</name>
    <dbReference type="NCBI Taxonomy" id="2576211"/>
    <lineage>
        <taxon>Bacteria</taxon>
        <taxon>Pseudomonadati</taxon>
        <taxon>Bacteroidota</taxon>
        <taxon>Cytophagia</taxon>
        <taxon>Cytophagales</taxon>
        <taxon>Spirosomataceae</taxon>
        <taxon>Dyadobacter</taxon>
    </lineage>
</organism>